<accession>A0AAD9MRE1</accession>
<gene>
    <name evidence="3" type="ORF">LSH36_923g01057</name>
</gene>
<evidence type="ECO:0000313" key="4">
    <source>
        <dbReference type="Proteomes" id="UP001208570"/>
    </source>
</evidence>
<dbReference type="InterPro" id="IPR032675">
    <property type="entry name" value="LRR_dom_sf"/>
</dbReference>
<dbReference type="PANTHER" id="PTHR46652:SF3">
    <property type="entry name" value="LEUCINE-RICH REPEAT-CONTAINING PROTEIN 9"/>
    <property type="match status" value="1"/>
</dbReference>
<comment type="caution">
    <text evidence="3">The sequence shown here is derived from an EMBL/GenBank/DDBJ whole genome shotgun (WGS) entry which is preliminary data.</text>
</comment>
<dbReference type="AlphaFoldDB" id="A0AAD9MRE1"/>
<organism evidence="3 4">
    <name type="scientific">Paralvinella palmiformis</name>
    <dbReference type="NCBI Taxonomy" id="53620"/>
    <lineage>
        <taxon>Eukaryota</taxon>
        <taxon>Metazoa</taxon>
        <taxon>Spiralia</taxon>
        <taxon>Lophotrochozoa</taxon>
        <taxon>Annelida</taxon>
        <taxon>Polychaeta</taxon>
        <taxon>Sedentaria</taxon>
        <taxon>Canalipalpata</taxon>
        <taxon>Terebellida</taxon>
        <taxon>Terebelliformia</taxon>
        <taxon>Alvinellidae</taxon>
        <taxon>Paralvinella</taxon>
    </lineage>
</organism>
<evidence type="ECO:0000313" key="3">
    <source>
        <dbReference type="EMBL" id="KAK2142690.1"/>
    </source>
</evidence>
<dbReference type="SUPFAM" id="SSF52058">
    <property type="entry name" value="L domain-like"/>
    <property type="match status" value="1"/>
</dbReference>
<dbReference type="PROSITE" id="PS51450">
    <property type="entry name" value="LRR"/>
    <property type="match status" value="3"/>
</dbReference>
<evidence type="ECO:0000256" key="1">
    <source>
        <dbReference type="ARBA" id="ARBA00022614"/>
    </source>
</evidence>
<keyword evidence="4" id="KW-1185">Reference proteome</keyword>
<reference evidence="3" key="1">
    <citation type="journal article" date="2023" name="Mol. Biol. Evol.">
        <title>Third-Generation Sequencing Reveals the Adaptive Role of the Epigenome in Three Deep-Sea Polychaetes.</title>
        <authorList>
            <person name="Perez M."/>
            <person name="Aroh O."/>
            <person name="Sun Y."/>
            <person name="Lan Y."/>
            <person name="Juniper S.K."/>
            <person name="Young C.R."/>
            <person name="Angers B."/>
            <person name="Qian P.Y."/>
        </authorList>
    </citation>
    <scope>NUCLEOTIDE SEQUENCE</scope>
    <source>
        <strain evidence="3">P08H-3</strain>
    </source>
</reference>
<dbReference type="EMBL" id="JAODUP010000923">
    <property type="protein sequence ID" value="KAK2142690.1"/>
    <property type="molecule type" value="Genomic_DNA"/>
</dbReference>
<proteinExistence type="predicted"/>
<sequence length="402" mass="44956">MPELSGFNALITYDRTGLNISTYPHDIPLDAESIIIDRTTISQIDFIEIFSNLTSYRLSDNKISVFPNLSNVSNSIVVLTVSMTNIATIPVDAMATMPLLQKLDISQNKISELPDLTTVFPVLQSLSAYSNVLSRMGRTTAKSLTLDYNKMTELPDVNNVWDTFSYLSVSGNNISSIPSGDIPRLPKCRNFNIRSNKLTTFPDVSNMTDLYSLDLSSNRINSMSGVPRMSSLVVLTMDDNELTTFPNLTNIKNRLSILFIFDNEIVVFPDELMAPLTSLWYFKIGRKSRQPIYLPNFCMMNHTNSPLSLTIVYSSINCDQNAIFAQMAERVGMLDVTSPPSCISPNNVIGRKFNNLTADQLWPRQSASLKQDNNERFHGAADCTDSCRSRRGTCQTKETLQS</sequence>
<evidence type="ECO:0000256" key="2">
    <source>
        <dbReference type="ARBA" id="ARBA00022737"/>
    </source>
</evidence>
<dbReference type="Gene3D" id="3.80.10.10">
    <property type="entry name" value="Ribonuclease Inhibitor"/>
    <property type="match status" value="2"/>
</dbReference>
<dbReference type="InterPro" id="IPR001611">
    <property type="entry name" value="Leu-rich_rpt"/>
</dbReference>
<protein>
    <submittedName>
        <fullName evidence="3">Uncharacterized protein</fullName>
    </submittedName>
</protein>
<dbReference type="Proteomes" id="UP001208570">
    <property type="component" value="Unassembled WGS sequence"/>
</dbReference>
<dbReference type="PANTHER" id="PTHR46652">
    <property type="entry name" value="LEUCINE-RICH REPEAT AND IQ DOMAIN-CONTAINING PROTEIN 1-RELATED"/>
    <property type="match status" value="1"/>
</dbReference>
<keyword evidence="1" id="KW-0433">Leucine-rich repeat</keyword>
<name>A0AAD9MRE1_9ANNE</name>
<dbReference type="SMART" id="SM00365">
    <property type="entry name" value="LRR_SD22"/>
    <property type="match status" value="4"/>
</dbReference>
<dbReference type="InterPro" id="IPR050836">
    <property type="entry name" value="SDS22/Internalin_LRR"/>
</dbReference>
<keyword evidence="2" id="KW-0677">Repeat</keyword>